<keyword evidence="4" id="KW-0808">Transferase</keyword>
<evidence type="ECO:0000256" key="5">
    <source>
        <dbReference type="ARBA" id="ARBA00022898"/>
    </source>
</evidence>
<gene>
    <name evidence="6" type="ORF">METZ01_LOCUS22802</name>
</gene>
<accession>A0A381PTU5</accession>
<comment type="similarity">
    <text evidence="2">Belongs to the class-IV pyridoxal-phosphate-dependent aminotransferase family.</text>
</comment>
<dbReference type="GO" id="GO:0009081">
    <property type="term" value="P:branched-chain amino acid metabolic process"/>
    <property type="evidence" value="ECO:0007669"/>
    <property type="project" value="InterPro"/>
</dbReference>
<protein>
    <recommendedName>
        <fullName evidence="7">Branched-chain-amino-acid transaminase</fullName>
    </recommendedName>
</protein>
<comment type="cofactor">
    <cofactor evidence="1">
        <name>pyridoxal 5'-phosphate</name>
        <dbReference type="ChEBI" id="CHEBI:597326"/>
    </cofactor>
</comment>
<dbReference type="InterPro" id="IPR005786">
    <property type="entry name" value="B_amino_transII"/>
</dbReference>
<keyword evidence="5" id="KW-0663">Pyridoxal phosphate</keyword>
<sequence>VSLPIAEHPHLPLFEGWSPQMGIADCGDSDWTPPRRTTCGKLPIHPGAMGIQFGQSVFEGCRAFWNGTDPARIFRIDEHYSRLVTSCERLRMPVPPEQLFVEAVANQLQDATSWSSPFPSETLYIRPVVFGQDDHVMPIPSARTTFVVLTAPLRLFPGEPLVLFAEREFSRAAKGGLGHAKTSANYAHQYLPTWRAKEAGCDAVLWLDAETLERIEEASTMNIFMVIGEELVTPSLQDTILPGITRRSVITLARERHGLKVVERPITLTEVAEAIEDGTLTEVFTASTALQIRSIARIVDRERNIDFPQETPWMDRLRRDLDAIQRGEADDEWGWITEVPVL</sequence>
<organism evidence="6">
    <name type="scientific">marine metagenome</name>
    <dbReference type="NCBI Taxonomy" id="408172"/>
    <lineage>
        <taxon>unclassified sequences</taxon>
        <taxon>metagenomes</taxon>
        <taxon>ecological metagenomes</taxon>
    </lineage>
</organism>
<evidence type="ECO:0000256" key="3">
    <source>
        <dbReference type="ARBA" id="ARBA00022576"/>
    </source>
</evidence>
<dbReference type="InterPro" id="IPR001544">
    <property type="entry name" value="Aminotrans_IV"/>
</dbReference>
<dbReference type="Gene3D" id="3.30.470.10">
    <property type="match status" value="1"/>
</dbReference>
<evidence type="ECO:0008006" key="7">
    <source>
        <dbReference type="Google" id="ProtNLM"/>
    </source>
</evidence>
<dbReference type="InterPro" id="IPR043132">
    <property type="entry name" value="BCAT-like_C"/>
</dbReference>
<evidence type="ECO:0000256" key="4">
    <source>
        <dbReference type="ARBA" id="ARBA00022679"/>
    </source>
</evidence>
<dbReference type="InterPro" id="IPR018300">
    <property type="entry name" value="Aminotrans_IV_CS"/>
</dbReference>
<feature type="non-terminal residue" evidence="6">
    <location>
        <position position="1"/>
    </location>
</feature>
<evidence type="ECO:0000313" key="6">
    <source>
        <dbReference type="EMBL" id="SUZ69948.1"/>
    </source>
</evidence>
<evidence type="ECO:0000256" key="2">
    <source>
        <dbReference type="ARBA" id="ARBA00009320"/>
    </source>
</evidence>
<dbReference type="PIRSF" id="PIRSF006468">
    <property type="entry name" value="BCAT1"/>
    <property type="match status" value="1"/>
</dbReference>
<keyword evidence="3" id="KW-0032">Aminotransferase</keyword>
<evidence type="ECO:0000256" key="1">
    <source>
        <dbReference type="ARBA" id="ARBA00001933"/>
    </source>
</evidence>
<dbReference type="AlphaFoldDB" id="A0A381PTU5"/>
<dbReference type="PANTHER" id="PTHR42825:SF2">
    <property type="entry name" value="BRANCHED-CHAIN-AMINO-ACID AMINOTRANSFERASE 3, CHLOROPLASTIC-RELATED"/>
    <property type="match status" value="1"/>
</dbReference>
<name>A0A381PTU5_9ZZZZ</name>
<dbReference type="SUPFAM" id="SSF56752">
    <property type="entry name" value="D-aminoacid aminotransferase-like PLP-dependent enzymes"/>
    <property type="match status" value="1"/>
</dbReference>
<dbReference type="Gene3D" id="3.20.10.10">
    <property type="entry name" value="D-amino Acid Aminotransferase, subunit A, domain 2"/>
    <property type="match status" value="1"/>
</dbReference>
<dbReference type="InterPro" id="IPR043131">
    <property type="entry name" value="BCAT-like_N"/>
</dbReference>
<dbReference type="PANTHER" id="PTHR42825">
    <property type="entry name" value="AMINO ACID AMINOTRANSFERASE"/>
    <property type="match status" value="1"/>
</dbReference>
<dbReference type="InterPro" id="IPR036038">
    <property type="entry name" value="Aminotransferase-like"/>
</dbReference>
<dbReference type="PROSITE" id="PS00770">
    <property type="entry name" value="AA_TRANSFER_CLASS_4"/>
    <property type="match status" value="1"/>
</dbReference>
<dbReference type="EMBL" id="UINC01001076">
    <property type="protein sequence ID" value="SUZ69948.1"/>
    <property type="molecule type" value="Genomic_DNA"/>
</dbReference>
<dbReference type="Pfam" id="PF01063">
    <property type="entry name" value="Aminotran_4"/>
    <property type="match status" value="1"/>
</dbReference>
<proteinExistence type="inferred from homology"/>
<dbReference type="GO" id="GO:0004084">
    <property type="term" value="F:branched-chain-amino-acid transaminase activity"/>
    <property type="evidence" value="ECO:0007669"/>
    <property type="project" value="InterPro"/>
</dbReference>
<reference evidence="6" key="1">
    <citation type="submission" date="2018-05" db="EMBL/GenBank/DDBJ databases">
        <authorList>
            <person name="Lanie J.A."/>
            <person name="Ng W.-L."/>
            <person name="Kazmierczak K.M."/>
            <person name="Andrzejewski T.M."/>
            <person name="Davidsen T.M."/>
            <person name="Wayne K.J."/>
            <person name="Tettelin H."/>
            <person name="Glass J.I."/>
            <person name="Rusch D."/>
            <person name="Podicherti R."/>
            <person name="Tsui H.-C.T."/>
            <person name="Winkler M.E."/>
        </authorList>
    </citation>
    <scope>NUCLEOTIDE SEQUENCE</scope>
</reference>